<sequence>MEPVRESGGPPAFFRDGTGSFSYEAKTRTLTCQRVADPSPLVVSRDRPQQPLTLFDAVGRNFAPGRYEGWPTLERASGRGPLTSRFCLLVAEEAFAKTGQFVHRDFRDDVPAGRAPDGATADGCYRLSPV</sequence>
<accession>A0ABV5N368</accession>
<evidence type="ECO:0000313" key="2">
    <source>
        <dbReference type="Proteomes" id="UP001589709"/>
    </source>
</evidence>
<gene>
    <name evidence="1" type="ORF">ACFF45_19020</name>
</gene>
<proteinExistence type="predicted"/>
<reference evidence="1 2" key="1">
    <citation type="submission" date="2024-09" db="EMBL/GenBank/DDBJ databases">
        <authorList>
            <person name="Sun Q."/>
            <person name="Mori K."/>
        </authorList>
    </citation>
    <scope>NUCLEOTIDE SEQUENCE [LARGE SCALE GENOMIC DNA]</scope>
    <source>
        <strain evidence="1 2">JCM 6917</strain>
    </source>
</reference>
<organism evidence="1 2">
    <name type="scientific">Streptomyces cinereospinus</name>
    <dbReference type="NCBI Taxonomy" id="285561"/>
    <lineage>
        <taxon>Bacteria</taxon>
        <taxon>Bacillati</taxon>
        <taxon>Actinomycetota</taxon>
        <taxon>Actinomycetes</taxon>
        <taxon>Kitasatosporales</taxon>
        <taxon>Streptomycetaceae</taxon>
        <taxon>Streptomyces</taxon>
    </lineage>
</organism>
<keyword evidence="2" id="KW-1185">Reference proteome</keyword>
<dbReference type="RefSeq" id="WP_381347487.1">
    <property type="nucleotide sequence ID" value="NZ_JBHMCY010000034.1"/>
</dbReference>
<evidence type="ECO:0000313" key="1">
    <source>
        <dbReference type="EMBL" id="MFB9464743.1"/>
    </source>
</evidence>
<name>A0ABV5N368_9ACTN</name>
<protein>
    <submittedName>
        <fullName evidence="1">Uncharacterized protein</fullName>
    </submittedName>
</protein>
<comment type="caution">
    <text evidence="1">The sequence shown here is derived from an EMBL/GenBank/DDBJ whole genome shotgun (WGS) entry which is preliminary data.</text>
</comment>
<dbReference type="Proteomes" id="UP001589709">
    <property type="component" value="Unassembled WGS sequence"/>
</dbReference>
<dbReference type="EMBL" id="JBHMCY010000034">
    <property type="protein sequence ID" value="MFB9464743.1"/>
    <property type="molecule type" value="Genomic_DNA"/>
</dbReference>